<evidence type="ECO:0000313" key="2">
    <source>
        <dbReference type="Proteomes" id="UP000024635"/>
    </source>
</evidence>
<reference evidence="2" key="1">
    <citation type="journal article" date="2015" name="Nat. Genet.">
        <title>The genome and transcriptome of the zoonotic hookworm Ancylostoma ceylanicum identify infection-specific gene families.</title>
        <authorList>
            <person name="Schwarz E.M."/>
            <person name="Hu Y."/>
            <person name="Antoshechkin I."/>
            <person name="Miller M.M."/>
            <person name="Sternberg P.W."/>
            <person name="Aroian R.V."/>
        </authorList>
    </citation>
    <scope>NUCLEOTIDE SEQUENCE</scope>
    <source>
        <strain evidence="2">HY135</strain>
    </source>
</reference>
<sequence>MTTYLQRNNDRCRGHAGFSTARRAGLANGNPKTSKSRTTLTTYTAISQWIEGRKRGGVTGEFRNSPIPQLPPTYGPIQPITVDETMVVLKRTKPGKATDDDVAAELWVSRHFTSPELLAGLFNWVVAQKKTPLNWQRSTTTPIWKKEGNSANHRPTHLLTYNVNIFECIIGR</sequence>
<comment type="caution">
    <text evidence="1">The sequence shown here is derived from an EMBL/GenBank/DDBJ whole genome shotgun (WGS) entry which is preliminary data.</text>
</comment>
<evidence type="ECO:0000313" key="1">
    <source>
        <dbReference type="EMBL" id="EYB80913.1"/>
    </source>
</evidence>
<keyword evidence="2" id="KW-1185">Reference proteome</keyword>
<name>A0A016RRF5_9BILA</name>
<dbReference type="OrthoDB" id="6515679at2759"/>
<organism evidence="1 2">
    <name type="scientific">Ancylostoma ceylanicum</name>
    <dbReference type="NCBI Taxonomy" id="53326"/>
    <lineage>
        <taxon>Eukaryota</taxon>
        <taxon>Metazoa</taxon>
        <taxon>Ecdysozoa</taxon>
        <taxon>Nematoda</taxon>
        <taxon>Chromadorea</taxon>
        <taxon>Rhabditida</taxon>
        <taxon>Rhabditina</taxon>
        <taxon>Rhabditomorpha</taxon>
        <taxon>Strongyloidea</taxon>
        <taxon>Ancylostomatidae</taxon>
        <taxon>Ancylostomatinae</taxon>
        <taxon>Ancylostoma</taxon>
    </lineage>
</organism>
<dbReference type="Proteomes" id="UP000024635">
    <property type="component" value="Unassembled WGS sequence"/>
</dbReference>
<accession>A0A016RRF5</accession>
<dbReference type="EMBL" id="JARK01001733">
    <property type="protein sequence ID" value="EYB80913.1"/>
    <property type="molecule type" value="Genomic_DNA"/>
</dbReference>
<protein>
    <submittedName>
        <fullName evidence="1">Uncharacterized protein</fullName>
    </submittedName>
</protein>
<gene>
    <name evidence="1" type="primary">Acey_s0397.g703</name>
    <name evidence="1" type="ORF">Y032_0397g703</name>
</gene>
<proteinExistence type="predicted"/>
<dbReference type="AlphaFoldDB" id="A0A016RRF5"/>